<accession>A0A178YHS7</accession>
<evidence type="ECO:0000313" key="3">
    <source>
        <dbReference type="Proteomes" id="UP000078507"/>
    </source>
</evidence>
<dbReference type="STRING" id="36856.ATB98_14125"/>
<dbReference type="Proteomes" id="UP000078507">
    <property type="component" value="Unassembled WGS sequence"/>
</dbReference>
<comment type="caution">
    <text evidence="2">The sequence shown here is derived from an EMBL/GenBank/DDBJ whole genome shotgun (WGS) entry which is preliminary data.</text>
</comment>
<feature type="domain" description="GmrSD restriction endonucleases N-terminal" evidence="1">
    <location>
        <begin position="8"/>
        <end position="131"/>
    </location>
</feature>
<dbReference type="PANTHER" id="PTHR39639">
    <property type="entry name" value="CHROMOSOME 16, WHOLE GENOME SHOTGUN SEQUENCE"/>
    <property type="match status" value="1"/>
</dbReference>
<dbReference type="PANTHER" id="PTHR39639:SF1">
    <property type="entry name" value="DUF262 DOMAIN-CONTAINING PROTEIN"/>
    <property type="match status" value="1"/>
</dbReference>
<protein>
    <recommendedName>
        <fullName evidence="1">GmrSD restriction endonucleases N-terminal domain-containing protein</fullName>
    </recommendedName>
</protein>
<evidence type="ECO:0000313" key="2">
    <source>
        <dbReference type="EMBL" id="OAP47017.1"/>
    </source>
</evidence>
<reference evidence="2 3" key="1">
    <citation type="submission" date="2015-11" db="EMBL/GenBank/DDBJ databases">
        <title>Ensifer anhuiense sp. nov., an effective nitrogen fixation bacterium with Glycine soja.</title>
        <authorList>
            <person name="Yan H."/>
            <person name="Chen W."/>
        </authorList>
    </citation>
    <scope>NUCLEOTIDE SEQUENCE [LARGE SCALE GENOMIC DNA]</scope>
    <source>
        <strain evidence="2 3">LMG 7837</strain>
    </source>
</reference>
<dbReference type="InterPro" id="IPR004919">
    <property type="entry name" value="GmrSD_N"/>
</dbReference>
<dbReference type="AlphaFoldDB" id="A0A178YHS7"/>
<evidence type="ECO:0000259" key="1">
    <source>
        <dbReference type="Pfam" id="PF03235"/>
    </source>
</evidence>
<dbReference type="EMBL" id="LNQB01000066">
    <property type="protein sequence ID" value="OAP47017.1"/>
    <property type="molecule type" value="Genomic_DNA"/>
</dbReference>
<proteinExistence type="predicted"/>
<dbReference type="Pfam" id="PF03235">
    <property type="entry name" value="GmrSD_N"/>
    <property type="match status" value="1"/>
</dbReference>
<sequence length="365" mass="41913">MLRSGRLIISPYFQRNLVWREAHKHDFIDTILSGLPFPQIFLARGPIDVNTMTAYTCVVDGQQRLSAIREFAADAFPVNGRYFSQLENEEKTAFIKYEVPVIDFDLDAGDSRLKDVFKRLNRTFYSLSTIERIATEYSASEFLLLARVLCGDISSPETAQEEMQAALDVFDANELPDAKDDVDANSFLRDPGISEEKWDFLMTRVGGDFARVMAEHDVFSPYEYQRKVPLMFVLNVMATILGGYYGRNSKVKEFLETYSESFEEADEVLEKMNRVARIIEEFNLPQRSIWWNKANFFSMVCELAFLDNRLANLDTADTREKLLAFEADPPREFQIAAREAVNNRPERVLRGDAFRDLLVFPTAGT</sequence>
<organism evidence="2 3">
    <name type="scientific">Sinorhizobium saheli</name>
    <dbReference type="NCBI Taxonomy" id="36856"/>
    <lineage>
        <taxon>Bacteria</taxon>
        <taxon>Pseudomonadati</taxon>
        <taxon>Pseudomonadota</taxon>
        <taxon>Alphaproteobacteria</taxon>
        <taxon>Hyphomicrobiales</taxon>
        <taxon>Rhizobiaceae</taxon>
        <taxon>Sinorhizobium/Ensifer group</taxon>
        <taxon>Sinorhizobium</taxon>
    </lineage>
</organism>
<gene>
    <name evidence="2" type="ORF">ATB98_14125</name>
</gene>
<name>A0A178YHS7_SINSA</name>
<keyword evidence="3" id="KW-1185">Reference proteome</keyword>